<evidence type="ECO:0000313" key="3">
    <source>
        <dbReference type="Proteomes" id="UP000655570"/>
    </source>
</evidence>
<proteinExistence type="predicted"/>
<keyword evidence="1" id="KW-1133">Transmembrane helix</keyword>
<dbReference type="Proteomes" id="UP000655570">
    <property type="component" value="Unassembled WGS sequence"/>
</dbReference>
<reference evidence="2 3" key="1">
    <citation type="submission" date="2020-08" db="EMBL/GenBank/DDBJ databases">
        <title>A Genomic Blueprint of the Chicken Gut Microbiome.</title>
        <authorList>
            <person name="Gilroy R."/>
            <person name="Ravi A."/>
            <person name="Getino M."/>
            <person name="Pursley I."/>
            <person name="Horton D.L."/>
            <person name="Alikhan N.-F."/>
            <person name="Baker D."/>
            <person name="Gharbi K."/>
            <person name="Hall N."/>
            <person name="Watson M."/>
            <person name="Adriaenssens E.M."/>
            <person name="Foster-Nyarko E."/>
            <person name="Jarju S."/>
            <person name="Secka A."/>
            <person name="Antonio M."/>
            <person name="Oren A."/>
            <person name="Chaudhuri R."/>
            <person name="La Ragione R.M."/>
            <person name="Hildebrand F."/>
            <person name="Pallen M.J."/>
        </authorList>
    </citation>
    <scope>NUCLEOTIDE SEQUENCE [LARGE SCALE GENOMIC DNA]</scope>
    <source>
        <strain evidence="2 3">Sa2CUA9</strain>
    </source>
</reference>
<accession>A0ABR8TXL4</accession>
<evidence type="ECO:0000256" key="1">
    <source>
        <dbReference type="SAM" id="Phobius"/>
    </source>
</evidence>
<evidence type="ECO:0008006" key="4">
    <source>
        <dbReference type="Google" id="ProtNLM"/>
    </source>
</evidence>
<sequence length="209" mass="22572">MNRTVLRLDRALLALAGLVLVVVGVAALLWTTGTLAEILDGVPDAIDTGAAQDAVSQPWWPYATGAVAVLLAVVSLWWMLAHLPARSVPEQDLPGSTRTMRLRISRDAVANATARAAQQIPAVHRATASLHDEGPELVLSLVVTVDPATDLPALAARLDRLLADAATVLPDDRLRSRTTLRIRSSRRRDRTARVAWAPRRRGPPRYVAA</sequence>
<protein>
    <recommendedName>
        <fullName evidence="4">Alkaline shock response membrane anchor protein AmaP</fullName>
    </recommendedName>
</protein>
<keyword evidence="1" id="KW-0472">Membrane</keyword>
<evidence type="ECO:0000313" key="2">
    <source>
        <dbReference type="EMBL" id="MBD7980500.1"/>
    </source>
</evidence>
<comment type="caution">
    <text evidence="2">The sequence shown here is derived from an EMBL/GenBank/DDBJ whole genome shotgun (WGS) entry which is preliminary data.</text>
</comment>
<dbReference type="RefSeq" id="WP_191802347.1">
    <property type="nucleotide sequence ID" value="NZ_JACSQF010000006.1"/>
</dbReference>
<gene>
    <name evidence="2" type="ORF">H9641_07195</name>
</gene>
<name>A0ABR8TXL4_9CELL</name>
<dbReference type="EMBL" id="JACSQF010000006">
    <property type="protein sequence ID" value="MBD7980500.1"/>
    <property type="molecule type" value="Genomic_DNA"/>
</dbReference>
<organism evidence="2 3">
    <name type="scientific">Oerskovia merdavium</name>
    <dbReference type="NCBI Taxonomy" id="2762227"/>
    <lineage>
        <taxon>Bacteria</taxon>
        <taxon>Bacillati</taxon>
        <taxon>Actinomycetota</taxon>
        <taxon>Actinomycetes</taxon>
        <taxon>Micrococcales</taxon>
        <taxon>Cellulomonadaceae</taxon>
        <taxon>Oerskovia</taxon>
    </lineage>
</organism>
<feature type="transmembrane region" description="Helical" evidence="1">
    <location>
        <begin position="60"/>
        <end position="80"/>
    </location>
</feature>
<keyword evidence="1" id="KW-0812">Transmembrane</keyword>
<keyword evidence="3" id="KW-1185">Reference proteome</keyword>